<dbReference type="RefSeq" id="WP_242011776.1">
    <property type="nucleotide sequence ID" value="NZ_BJYG01000005.1"/>
</dbReference>
<dbReference type="Pfam" id="PF05035">
    <property type="entry name" value="DGOK"/>
    <property type="match status" value="1"/>
</dbReference>
<sequence>MQPEPVPSPVLIGLDWGTSSLRAWLFDSTGQTQEEKILPHGILNLPEGGFNAVLEKICTPWPDLPLIACGMIGSANGLRNVAYLPCPGSIAGLADKLEIHPTPRGPLHIVPGLMQRGAMPDVMRGEETQIAGVLAQHPGTTSHTTIVLPGTHSKWAIVKEGALTEFRTFMTGELYAVLSKHSILGRLSSTEPTTPDNRAAAFRQGVLSAKTGIPLSARLFSDRALVLAGNLAASCAPDYLSGLLIGDEIQAGIHLQPRETPPVIAGEDTLCEHYRTAFRILGYPEPELIGNTAAAGLFLIARKAGLVPDPRSEKGPLV</sequence>
<comment type="caution">
    <text evidence="1">The sequence shown here is derived from an EMBL/GenBank/DDBJ whole genome shotgun (WGS) entry which is preliminary data.</text>
</comment>
<keyword evidence="1" id="KW-0418">Kinase</keyword>
<dbReference type="Proteomes" id="UP000321746">
    <property type="component" value="Unassembled WGS sequence"/>
</dbReference>
<proteinExistence type="predicted"/>
<reference evidence="1 2" key="1">
    <citation type="submission" date="2019-07" db="EMBL/GenBank/DDBJ databases">
        <title>Whole genome shotgun sequence of Acetobacter oeni NBRC 105207.</title>
        <authorList>
            <person name="Hosoyama A."/>
            <person name="Uohara A."/>
            <person name="Ohji S."/>
            <person name="Ichikawa N."/>
        </authorList>
    </citation>
    <scope>NUCLEOTIDE SEQUENCE [LARGE SCALE GENOMIC DNA]</scope>
    <source>
        <strain evidence="1 2">NBRC 105207</strain>
    </source>
</reference>
<dbReference type="AlphaFoldDB" id="A0A511XHK9"/>
<keyword evidence="2" id="KW-1185">Reference proteome</keyword>
<dbReference type="EMBL" id="BJYG01000005">
    <property type="protein sequence ID" value="GEN62437.1"/>
    <property type="molecule type" value="Genomic_DNA"/>
</dbReference>
<dbReference type="GO" id="GO:0008671">
    <property type="term" value="F:2-dehydro-3-deoxygalactonokinase activity"/>
    <property type="evidence" value="ECO:0007669"/>
    <property type="project" value="InterPro"/>
</dbReference>
<dbReference type="GO" id="GO:0034194">
    <property type="term" value="P:D-galactonate catabolic process"/>
    <property type="evidence" value="ECO:0007669"/>
    <property type="project" value="InterPro"/>
</dbReference>
<dbReference type="CDD" id="cd24012">
    <property type="entry name" value="ASKHA_NBD_KDGal-kinase"/>
    <property type="match status" value="1"/>
</dbReference>
<dbReference type="Gene3D" id="3.30.420.300">
    <property type="entry name" value="2-keto-3-deoxy-galactonokinase, substrate binding domain"/>
    <property type="match status" value="1"/>
</dbReference>
<evidence type="ECO:0000313" key="2">
    <source>
        <dbReference type="Proteomes" id="UP000321746"/>
    </source>
</evidence>
<gene>
    <name evidence="1" type="primary">dgoK</name>
    <name evidence="1" type="ORF">AOE01nite_06610</name>
</gene>
<evidence type="ECO:0000313" key="1">
    <source>
        <dbReference type="EMBL" id="GEN62437.1"/>
    </source>
</evidence>
<dbReference type="InterPro" id="IPR007729">
    <property type="entry name" value="DGOK"/>
</dbReference>
<dbReference type="Gene3D" id="3.30.420.310">
    <property type="entry name" value="2-keto-3-deoxy-galactonokinase, C-terminal domain"/>
    <property type="match status" value="1"/>
</dbReference>
<dbReference type="InterPro" id="IPR042257">
    <property type="entry name" value="DGOK_C"/>
</dbReference>
<accession>A0A511XHK9</accession>
<keyword evidence="1" id="KW-0808">Transferase</keyword>
<organism evidence="1 2">
    <name type="scientific">Acetobacter oeni</name>
    <dbReference type="NCBI Taxonomy" id="304077"/>
    <lineage>
        <taxon>Bacteria</taxon>
        <taxon>Pseudomonadati</taxon>
        <taxon>Pseudomonadota</taxon>
        <taxon>Alphaproteobacteria</taxon>
        <taxon>Acetobacterales</taxon>
        <taxon>Acetobacteraceae</taxon>
        <taxon>Acetobacter</taxon>
    </lineage>
</organism>
<name>A0A511XHK9_9PROT</name>
<protein>
    <submittedName>
        <fullName evidence="1">2-dehydro-3-deoxygalactonokinase</fullName>
    </submittedName>
</protein>
<dbReference type="InterPro" id="IPR042258">
    <property type="entry name" value="DGOK_N"/>
</dbReference>